<organism evidence="1">
    <name type="scientific">Rhizophora mucronata</name>
    <name type="common">Asiatic mangrove</name>
    <dbReference type="NCBI Taxonomy" id="61149"/>
    <lineage>
        <taxon>Eukaryota</taxon>
        <taxon>Viridiplantae</taxon>
        <taxon>Streptophyta</taxon>
        <taxon>Embryophyta</taxon>
        <taxon>Tracheophyta</taxon>
        <taxon>Spermatophyta</taxon>
        <taxon>Magnoliopsida</taxon>
        <taxon>eudicotyledons</taxon>
        <taxon>Gunneridae</taxon>
        <taxon>Pentapetalae</taxon>
        <taxon>rosids</taxon>
        <taxon>fabids</taxon>
        <taxon>Malpighiales</taxon>
        <taxon>Rhizophoraceae</taxon>
        <taxon>Rhizophora</taxon>
    </lineage>
</organism>
<name>A0A2P2NEN7_RHIMU</name>
<dbReference type="AlphaFoldDB" id="A0A2P2NEN7"/>
<dbReference type="EMBL" id="GGEC01060467">
    <property type="protein sequence ID" value="MBX40951.1"/>
    <property type="molecule type" value="Transcribed_RNA"/>
</dbReference>
<accession>A0A2P2NEN7</accession>
<proteinExistence type="predicted"/>
<reference evidence="1" key="1">
    <citation type="submission" date="2018-02" db="EMBL/GenBank/DDBJ databases">
        <title>Rhizophora mucronata_Transcriptome.</title>
        <authorList>
            <person name="Meera S.P."/>
            <person name="Sreeshan A."/>
            <person name="Augustine A."/>
        </authorList>
    </citation>
    <scope>NUCLEOTIDE SEQUENCE</scope>
    <source>
        <tissue evidence="1">Leaf</tissue>
    </source>
</reference>
<sequence length="30" mass="3263">MTTTKISSSPRITKHALLCFARSMSLGRPA</sequence>
<evidence type="ECO:0000313" key="1">
    <source>
        <dbReference type="EMBL" id="MBX40951.1"/>
    </source>
</evidence>
<protein>
    <submittedName>
        <fullName evidence="1">Uncharacterized protein</fullName>
    </submittedName>
</protein>